<comment type="caution">
    <text evidence="1">The sequence shown here is derived from an EMBL/GenBank/DDBJ whole genome shotgun (WGS) entry which is preliminary data.</text>
</comment>
<gene>
    <name evidence="1" type="ORF">OWV82_009384</name>
</gene>
<sequence>MAQMGNTINSLGIELVDNSEYALQWAEIERLPTFERLRSSLFDEDDDHRNAIDGEGKKVIDVTKLGDLERRNFIEKLIKHVEDDNLRLLKKIRDRMDKVGVKLPTVEVRYKSLCVEAECDVVHGKPLPTLWNSLKSSIYDFMKLFGYMPHQAKISIIDDVSGVIKPGRMTLLLGSPGCGKTTILKALSGNLDQSLKVTGEVSYNGFKLEEFLPQKTSAYVSQYDLHVPEMTVRETLDFSARCQGVGSRADIMLEISRREKAAGIVPDPDIDTYMKAISVKGLKETLQTDYILKILGLDNCAEILVGSTMRRGISGGQKKRVTTGEMIVGPIKTLFMDEITNGLDISTTFQIVSSLQQLAHLTDATILISLLQPSPETFNLFDDIIIMADGKIVYHGPRESVLEYFEGCGFRCPERKAVAAFLLEVISKNDQEQYWFHSDLPYSFVSVDMFSKKFKESPLGKKLFEGLSEPYDKSRSHKDALCFTKFSVSKWELFRACMSRELILMKRNSFLYIFEASQLAVIAVIVATVFLRTRMDIDILHANYYVGAMYYTLYILVINGILELSMTVIRLPIFYKQKELCFYPAWAYAIPAALLKLPISFVESLIWIFLTYYVIGYSPEFWRFVRQFLLLFQLHVTSLSMFRFLGSVAQTEAAAAVVASIAGLLLMLFSGIMISRDSMPDWIKWGFWASPVTYAEIGLSVNEFLAPRWQKILFTNTTIGRAILESRGLNFDEYFFWISLGTLIGFTLVLNIGFILALSFLKHSKVSRAIISYKQLSSTQNAGHNNGIHLKQRPRSSLPNTESSRGRVVLPFEPLTLTFQDVQYYIDTPLEMRKRGFSQQKLQLLSDITGAFRPGILTALMGVTGAGKTTLLDVLAGRKTNGYIEGEIKINGYPKVQETFARISGYCEQIDIHSPQITIEESLIFSAWLRLAPQIDSKTKTEFVNEVLETIELGEIKDSLVGIPGVSGLSVEQRKRLTIAVELVANPSLIFMDEPTSGLDARAAAIVMRAIKNVADTGRTIVCTIHQPSTEIFESFDELILLKLGGHIIYSGSLAHHSSQVIEYFQGIPGVPKIRDNYNPATWMLEVTSTSAEAQLGVDFAQIYKNSDLYEINKELARQLSIPTPGSSDLHFPTQFAQNGWEQFKFCLWKQNLSYWRSPSFNLTRIIHAIIGSFLFGLIYWNRGNKINNQQNFLDIFGSLTAAVVFFGVSNCTTVLPYVETERTVMYRERFAGMYSPWAYALAQVIIEAPYVCIQTVIFVIITYPMIGYYKSAHKILWFFYNMLCTQMYYSYLGMFLMSLTPIYPIAAIISAACFPMLNLFSGFFVPQPQIPKWWIWLYYLMPSSWTINCLLTSQYGDVHKEVMVFGEMKTISTFLKDYFGFDHDHLATSAIIVAIYPIVFASLFAFFVGKLNFQHR</sequence>
<reference evidence="1 2" key="1">
    <citation type="journal article" date="2023" name="Science">
        <title>Complex scaffold remodeling in plant triterpene biosynthesis.</title>
        <authorList>
            <person name="De La Pena R."/>
            <person name="Hodgson H."/>
            <person name="Liu J.C."/>
            <person name="Stephenson M.J."/>
            <person name="Martin A.C."/>
            <person name="Owen C."/>
            <person name="Harkess A."/>
            <person name="Leebens-Mack J."/>
            <person name="Jimenez L.E."/>
            <person name="Osbourn A."/>
            <person name="Sattely E.S."/>
        </authorList>
    </citation>
    <scope>NUCLEOTIDE SEQUENCE [LARGE SCALE GENOMIC DNA]</scope>
    <source>
        <strain evidence="2">cv. JPN11</strain>
        <tissue evidence="1">Leaf</tissue>
    </source>
</reference>
<evidence type="ECO:0000313" key="2">
    <source>
        <dbReference type="Proteomes" id="UP001164539"/>
    </source>
</evidence>
<protein>
    <submittedName>
        <fullName evidence="1">Pleiotropic drug resistance transporter</fullName>
    </submittedName>
</protein>
<evidence type="ECO:0000313" key="1">
    <source>
        <dbReference type="EMBL" id="KAJ4721730.1"/>
    </source>
</evidence>
<keyword evidence="2" id="KW-1185">Reference proteome</keyword>
<dbReference type="Proteomes" id="UP001164539">
    <property type="component" value="Chromosome 4"/>
</dbReference>
<dbReference type="EMBL" id="CM051397">
    <property type="protein sequence ID" value="KAJ4721730.1"/>
    <property type="molecule type" value="Genomic_DNA"/>
</dbReference>
<accession>A0ACC1YDL5</accession>
<name>A0ACC1YDL5_MELAZ</name>
<organism evidence="1 2">
    <name type="scientific">Melia azedarach</name>
    <name type="common">Chinaberry tree</name>
    <dbReference type="NCBI Taxonomy" id="155640"/>
    <lineage>
        <taxon>Eukaryota</taxon>
        <taxon>Viridiplantae</taxon>
        <taxon>Streptophyta</taxon>
        <taxon>Embryophyta</taxon>
        <taxon>Tracheophyta</taxon>
        <taxon>Spermatophyta</taxon>
        <taxon>Magnoliopsida</taxon>
        <taxon>eudicotyledons</taxon>
        <taxon>Gunneridae</taxon>
        <taxon>Pentapetalae</taxon>
        <taxon>rosids</taxon>
        <taxon>malvids</taxon>
        <taxon>Sapindales</taxon>
        <taxon>Meliaceae</taxon>
        <taxon>Melia</taxon>
    </lineage>
</organism>
<proteinExistence type="predicted"/>